<organism evidence="1">
    <name type="scientific">marine sediment metagenome</name>
    <dbReference type="NCBI Taxonomy" id="412755"/>
    <lineage>
        <taxon>unclassified sequences</taxon>
        <taxon>metagenomes</taxon>
        <taxon>ecological metagenomes</taxon>
    </lineage>
</organism>
<dbReference type="EMBL" id="LAZR01000022">
    <property type="protein sequence ID" value="KKO04557.1"/>
    <property type="molecule type" value="Genomic_DNA"/>
</dbReference>
<evidence type="ECO:0008006" key="2">
    <source>
        <dbReference type="Google" id="ProtNLM"/>
    </source>
</evidence>
<gene>
    <name evidence="1" type="ORF">LCGC14_0083840</name>
</gene>
<protein>
    <recommendedName>
        <fullName evidence="2">DUF922 domain-containing protein</fullName>
    </recommendedName>
</protein>
<accession>A0A0F9XYK1</accession>
<dbReference type="Pfam" id="PF06037">
    <property type="entry name" value="DUF922"/>
    <property type="match status" value="1"/>
</dbReference>
<dbReference type="AlphaFoldDB" id="A0A0F9XYK1"/>
<dbReference type="InterPro" id="IPR010321">
    <property type="entry name" value="DUF922"/>
</dbReference>
<name>A0A0F9XYK1_9ZZZZ</name>
<comment type="caution">
    <text evidence="1">The sequence shown here is derived from an EMBL/GenBank/DDBJ whole genome shotgun (WGS) entry which is preliminary data.</text>
</comment>
<reference evidence="1" key="1">
    <citation type="journal article" date="2015" name="Nature">
        <title>Complex archaea that bridge the gap between prokaryotes and eukaryotes.</title>
        <authorList>
            <person name="Spang A."/>
            <person name="Saw J.H."/>
            <person name="Jorgensen S.L."/>
            <person name="Zaremba-Niedzwiedzka K."/>
            <person name="Martijn J."/>
            <person name="Lind A.E."/>
            <person name="van Eijk R."/>
            <person name="Schleper C."/>
            <person name="Guy L."/>
            <person name="Ettema T.J."/>
        </authorList>
    </citation>
    <scope>NUCLEOTIDE SEQUENCE</scope>
</reference>
<sequence length="202" mass="22865">MRAGMWSIVVGLAWLWAGVAHAGSVDQETSYFAVRGATLAELDEDLNRQGPYVAETGLRHPGATEVKFDGKVTYKKVAKGCAVDRADLGLTLHITLPKWTPPKRVSARTVLVWRTLEADIKRHENQHATIAKTWLKRMEMAVRNLRMERTCADMEMHVNTVTQRYLAGHERAQIEFDTIEGREVNFRLRRALNRNLWGEAGG</sequence>
<proteinExistence type="predicted"/>
<evidence type="ECO:0000313" key="1">
    <source>
        <dbReference type="EMBL" id="KKO04557.1"/>
    </source>
</evidence>